<comment type="caution">
    <text evidence="3">The sequence shown here is derived from an EMBL/GenBank/DDBJ whole genome shotgun (WGS) entry which is preliminary data.</text>
</comment>
<proteinExistence type="predicted"/>
<dbReference type="EMBL" id="JARJBB010000001">
    <property type="protein sequence ID" value="MDF3297368.1"/>
    <property type="molecule type" value="Genomic_DNA"/>
</dbReference>
<evidence type="ECO:0008006" key="5">
    <source>
        <dbReference type="Google" id="ProtNLM"/>
    </source>
</evidence>
<evidence type="ECO:0000313" key="4">
    <source>
        <dbReference type="Proteomes" id="UP001221150"/>
    </source>
</evidence>
<organism evidence="3 4">
    <name type="scientific">Streptomyces tropicalis</name>
    <dbReference type="NCBI Taxonomy" id="3034234"/>
    <lineage>
        <taxon>Bacteria</taxon>
        <taxon>Bacillati</taxon>
        <taxon>Actinomycetota</taxon>
        <taxon>Actinomycetes</taxon>
        <taxon>Kitasatosporales</taxon>
        <taxon>Streptomycetaceae</taxon>
        <taxon>Streptomyces</taxon>
    </lineage>
</organism>
<protein>
    <recommendedName>
        <fullName evidence="5">Secreted protein</fullName>
    </recommendedName>
</protein>
<gene>
    <name evidence="3" type="ORF">P3H78_01735</name>
</gene>
<evidence type="ECO:0000256" key="2">
    <source>
        <dbReference type="SAM" id="SignalP"/>
    </source>
</evidence>
<keyword evidence="4" id="KW-1185">Reference proteome</keyword>
<feature type="chain" id="PRO_5046155038" description="Secreted protein" evidence="2">
    <location>
        <begin position="24"/>
        <end position="307"/>
    </location>
</feature>
<dbReference type="RefSeq" id="WP_276106907.1">
    <property type="nucleotide sequence ID" value="NZ_JARJBB010000001.1"/>
</dbReference>
<keyword evidence="2" id="KW-0732">Signal</keyword>
<evidence type="ECO:0000313" key="3">
    <source>
        <dbReference type="EMBL" id="MDF3297368.1"/>
    </source>
</evidence>
<keyword evidence="1" id="KW-0812">Transmembrane</keyword>
<accession>A0ABT5ZYC1</accession>
<feature type="transmembrane region" description="Helical" evidence="1">
    <location>
        <begin position="268"/>
        <end position="286"/>
    </location>
</feature>
<reference evidence="3 4" key="1">
    <citation type="submission" date="2023-03" db="EMBL/GenBank/DDBJ databases">
        <title>Draft genome sequence of Streptomyces sp. K1PA1 isolated from peat swamp forest in Thailand.</title>
        <authorList>
            <person name="Klaysubun C."/>
            <person name="Duangmal K."/>
        </authorList>
    </citation>
    <scope>NUCLEOTIDE SEQUENCE [LARGE SCALE GENOMIC DNA]</scope>
    <source>
        <strain evidence="3 4">K1PA1</strain>
    </source>
</reference>
<dbReference type="Proteomes" id="UP001221150">
    <property type="component" value="Unassembled WGS sequence"/>
</dbReference>
<name>A0ABT5ZYC1_9ACTN</name>
<keyword evidence="1" id="KW-1133">Transmembrane helix</keyword>
<sequence length="307" mass="31662">MCTAAVATLPLLLHALTAGTASAAPADPAPPPLPLPYSGVRSVHPGDTLAVAARTGRLADGEAVDSAAFLAPGRLRMMAPVLTAAVTVACDVRPGTYPVRLTASRGDAERPPGQGGFWARVRVEPAGAAARRACRKKVERLPPPEREERWAPGTGWPQTEWDVRTFRAGSRVAVTDDFDEGLDGEVALTSEAFTGRVVLRGARAVLTATAVIRCGAAPGLYPVYRHGPGGAADPDPWARLRVAAAPPGAVCPPPQADGRGSALAAADLAGWTAGGALLAGTLTILLTRRTRSRRRTEVPGTPPPADG</sequence>
<evidence type="ECO:0000256" key="1">
    <source>
        <dbReference type="SAM" id="Phobius"/>
    </source>
</evidence>
<keyword evidence="1" id="KW-0472">Membrane</keyword>
<feature type="signal peptide" evidence="2">
    <location>
        <begin position="1"/>
        <end position="23"/>
    </location>
</feature>